<protein>
    <submittedName>
        <fullName evidence="1">Uncharacterized protein</fullName>
    </submittedName>
</protein>
<dbReference type="AlphaFoldDB" id="A0A0H5CKJ8"/>
<gene>
    <name evidence="1" type="ORF">BN1211_5995</name>
</gene>
<evidence type="ECO:0000313" key="1">
    <source>
        <dbReference type="EMBL" id="CEP25014.1"/>
    </source>
</evidence>
<dbReference type="EMBL" id="CDQK01000007">
    <property type="protein sequence ID" value="CEP25014.1"/>
    <property type="molecule type" value="Genomic_DNA"/>
</dbReference>
<sequence length="254" mass="29575">MKAQSKIEINNLIHHERVANNNNKNKIPPTVIRVSDLEPLRLAKKKHYALPGESRIVGKKKASRSKTQGRPFNDSLNARFLFFNTIDDLIADVMNYKVSYITHVTNMGSFKHDGIMVTNSQQLKVKMPQCPSYEIKPIEFEKDSKLATDSIHDDLCGFFNTRNMSFVKIIRNNKGQLVKFEILSQVRKEALTVNYIKKFITYPRYKSKMKIYLMNGSFDSDIWFYNDFRMLLWDLENVDITGKKLLVNNTALKR</sequence>
<accession>A0A0H5CKJ8</accession>
<dbReference type="Proteomes" id="UP000038830">
    <property type="component" value="Unassembled WGS sequence"/>
</dbReference>
<evidence type="ECO:0000313" key="2">
    <source>
        <dbReference type="Proteomes" id="UP000038830"/>
    </source>
</evidence>
<organism evidence="1 2">
    <name type="scientific">Cyberlindnera jadinii (strain ATCC 18201 / CBS 1600 / BCRC 20928 / JCM 3617 / NBRC 0987 / NRRL Y-1542)</name>
    <name type="common">Torula yeast</name>
    <name type="synonym">Candida utilis</name>
    <dbReference type="NCBI Taxonomy" id="983966"/>
    <lineage>
        <taxon>Eukaryota</taxon>
        <taxon>Fungi</taxon>
        <taxon>Dikarya</taxon>
        <taxon>Ascomycota</taxon>
        <taxon>Saccharomycotina</taxon>
        <taxon>Saccharomycetes</taxon>
        <taxon>Phaffomycetales</taxon>
        <taxon>Phaffomycetaceae</taxon>
        <taxon>Cyberlindnera</taxon>
    </lineage>
</organism>
<name>A0A0H5CKJ8_CYBJN</name>
<reference evidence="2" key="1">
    <citation type="journal article" date="2015" name="J. Biotechnol.">
        <title>The structure of the Cyberlindnera jadinii genome and its relation to Candida utilis analyzed by the occurrence of single nucleotide polymorphisms.</title>
        <authorList>
            <person name="Rupp O."/>
            <person name="Brinkrolf K."/>
            <person name="Buerth C."/>
            <person name="Kunigo M."/>
            <person name="Schneider J."/>
            <person name="Jaenicke S."/>
            <person name="Goesmann A."/>
            <person name="Puehler A."/>
            <person name="Jaeger K.-E."/>
            <person name="Ernst J.F."/>
        </authorList>
    </citation>
    <scope>NUCLEOTIDE SEQUENCE [LARGE SCALE GENOMIC DNA]</scope>
    <source>
        <strain evidence="2">ATCC 18201 / CBS 1600 / BCRC 20928 / JCM 3617 / NBRC 0987 / NRRL Y-1542</strain>
    </source>
</reference>
<proteinExistence type="predicted"/>